<evidence type="ECO:0000256" key="2">
    <source>
        <dbReference type="SAM" id="MobiDB-lite"/>
    </source>
</evidence>
<comment type="caution">
    <text evidence="5">The sequence shown here is derived from an EMBL/GenBank/DDBJ whole genome shotgun (WGS) entry which is preliminary data.</text>
</comment>
<accession>A0ABU0WPH5</accession>
<dbReference type="PANTHER" id="PTHR23222">
    <property type="entry name" value="PROHIBITIN"/>
    <property type="match status" value="1"/>
</dbReference>
<gene>
    <name evidence="5" type="ORF">QSG27_24495</name>
</gene>
<feature type="region of interest" description="Disordered" evidence="2">
    <location>
        <begin position="320"/>
        <end position="401"/>
    </location>
</feature>
<evidence type="ECO:0000259" key="4">
    <source>
        <dbReference type="Pfam" id="PF01145"/>
    </source>
</evidence>
<evidence type="ECO:0000313" key="6">
    <source>
        <dbReference type="Proteomes" id="UP001227317"/>
    </source>
</evidence>
<feature type="domain" description="Band 7" evidence="4">
    <location>
        <begin position="54"/>
        <end position="251"/>
    </location>
</feature>
<feature type="compositionally biased region" description="Gly residues" evidence="2">
    <location>
        <begin position="326"/>
        <end position="338"/>
    </location>
</feature>
<reference evidence="5 6" key="1">
    <citation type="submission" date="2023-06" db="EMBL/GenBank/DDBJ databases">
        <title>Azospirillum isscasensis sp.nov, a bacterium isolated from rhizosphere soil of rice.</title>
        <authorList>
            <person name="Wang H."/>
        </authorList>
    </citation>
    <scope>NUCLEOTIDE SEQUENCE [LARGE SCALE GENOMIC DNA]</scope>
    <source>
        <strain evidence="5 6">C340-1</strain>
    </source>
</reference>
<feature type="transmembrane region" description="Helical" evidence="3">
    <location>
        <begin position="31"/>
        <end position="48"/>
    </location>
</feature>
<keyword evidence="6" id="KW-1185">Reference proteome</keyword>
<dbReference type="InterPro" id="IPR000163">
    <property type="entry name" value="Prohibitin"/>
</dbReference>
<feature type="compositionally biased region" description="Basic and acidic residues" evidence="2">
    <location>
        <begin position="362"/>
        <end position="383"/>
    </location>
</feature>
<dbReference type="EMBL" id="JAUJFI010000177">
    <property type="protein sequence ID" value="MDQ2105878.1"/>
    <property type="molecule type" value="Genomic_DNA"/>
</dbReference>
<dbReference type="Pfam" id="PF01145">
    <property type="entry name" value="Band_7"/>
    <property type="match status" value="1"/>
</dbReference>
<keyword evidence="3" id="KW-0472">Membrane</keyword>
<dbReference type="SUPFAM" id="SSF117892">
    <property type="entry name" value="Band 7/SPFH domain"/>
    <property type="match status" value="1"/>
</dbReference>
<protein>
    <submittedName>
        <fullName evidence="5">Prohibitin family protein</fullName>
    </submittedName>
</protein>
<comment type="subcellular location">
    <subcellularLocation>
        <location evidence="1">Membrane</location>
        <topology evidence="1">Single-pass membrane protein</topology>
    </subcellularLocation>
</comment>
<dbReference type="InterPro" id="IPR036013">
    <property type="entry name" value="Band_7/SPFH_dom_sf"/>
</dbReference>
<evidence type="ECO:0000313" key="5">
    <source>
        <dbReference type="EMBL" id="MDQ2105878.1"/>
    </source>
</evidence>
<dbReference type="CDD" id="cd03401">
    <property type="entry name" value="SPFH_prohibitin"/>
    <property type="match status" value="1"/>
</dbReference>
<keyword evidence="3" id="KW-0812">Transmembrane</keyword>
<name>A0ABU0WPH5_9PROT</name>
<evidence type="ECO:0000256" key="3">
    <source>
        <dbReference type="SAM" id="Phobius"/>
    </source>
</evidence>
<evidence type="ECO:0000256" key="1">
    <source>
        <dbReference type="ARBA" id="ARBA00004167"/>
    </source>
</evidence>
<keyword evidence="3" id="KW-1133">Transmembrane helix</keyword>
<dbReference type="RefSeq" id="WP_306710766.1">
    <property type="nucleotide sequence ID" value="NZ_JAUJFI010000177.1"/>
</dbReference>
<dbReference type="Proteomes" id="UP001227317">
    <property type="component" value="Unassembled WGS sequence"/>
</dbReference>
<sequence>MTVSTASAAATEPAPAGLPTRVRRWIGDHSRALLIALLIVLTLFAYAAPSMVTVVPAGHGGVLWRALDGGTVHHKALGEGVHLIAPWNRVFLYDLRQHEETRTYAAIAGNGLSIQVDIGFIYRLRPETLGNMHRKVGPDFLEVLLMSQIGTVARDSIARWPADALYGPERSKIEADIFNRLVDRANINGITAGDRVTPKNGANVIRTGTDSDEDDYFELNNVMIREVTLPEQVQSAIRRKIEQQEMVLEYQHRLDREKLESERKAVEAEGIRKFQETVRQGISDTYLAWRGIEATIQLATSNNAKVVVIGNNSHGLPIIFNTGPDTGTGTGTGTGTAGTGQPSVSLPEAAATAFATPPVPQRKPETDPPPERAVRAEQERKPADPQATHAEPVTEKDAAGGNALLTIPYLGLTVPQPFR</sequence>
<dbReference type="InterPro" id="IPR001107">
    <property type="entry name" value="Band_7"/>
</dbReference>
<dbReference type="PANTHER" id="PTHR23222:SF0">
    <property type="entry name" value="PROHIBITIN 1"/>
    <property type="match status" value="1"/>
</dbReference>
<proteinExistence type="predicted"/>
<organism evidence="5 6">
    <name type="scientific">Azospirillum isscasi</name>
    <dbReference type="NCBI Taxonomy" id="3053926"/>
    <lineage>
        <taxon>Bacteria</taxon>
        <taxon>Pseudomonadati</taxon>
        <taxon>Pseudomonadota</taxon>
        <taxon>Alphaproteobacteria</taxon>
        <taxon>Rhodospirillales</taxon>
        <taxon>Azospirillaceae</taxon>
        <taxon>Azospirillum</taxon>
    </lineage>
</organism>